<name>A0A061HHS0_BLUGR</name>
<dbReference type="InterPro" id="IPR011045">
    <property type="entry name" value="N2O_reductase_N"/>
</dbReference>
<reference evidence="5" key="1">
    <citation type="journal article" date="2013" name="Nat. Genet.">
        <title>The wheat powdery mildew genome shows the unique evolution of an obligate biotroph.</title>
        <authorList>
            <person name="Wicker T."/>
            <person name="Oberhaensli S."/>
            <person name="Parlange F."/>
            <person name="Buchmann J.P."/>
            <person name="Shatalina M."/>
            <person name="Roffler S."/>
            <person name="Ben-David R."/>
            <person name="Dolezel J."/>
            <person name="Simkova H."/>
            <person name="Schulze-Lefert P."/>
            <person name="Spanu P.D."/>
            <person name="Bruggmann R."/>
            <person name="Amselem J."/>
            <person name="Quesneville H."/>
            <person name="Ver Loren van Themaat E."/>
            <person name="Paape T."/>
            <person name="Shimizu K.K."/>
            <person name="Keller B."/>
        </authorList>
    </citation>
    <scope>NUCLEOTIDE SEQUENCE [LARGE SCALE GENOMIC DNA]</scope>
    <source>
        <strain evidence="5">96224</strain>
    </source>
</reference>
<feature type="signal peptide" evidence="2">
    <location>
        <begin position="1"/>
        <end position="18"/>
    </location>
</feature>
<dbReference type="InterPro" id="IPR019405">
    <property type="entry name" value="Lactonase_7-beta_prop"/>
</dbReference>
<organism evidence="4">
    <name type="scientific">Blumeria graminis f. sp. tritici 96224</name>
    <dbReference type="NCBI Taxonomy" id="1268274"/>
    <lineage>
        <taxon>Eukaryota</taxon>
        <taxon>Fungi</taxon>
        <taxon>Dikarya</taxon>
        <taxon>Ascomycota</taxon>
        <taxon>Pezizomycotina</taxon>
        <taxon>Leotiomycetes</taxon>
        <taxon>Erysiphales</taxon>
        <taxon>Erysiphaceae</taxon>
        <taxon>Blumeria</taxon>
    </lineage>
</organism>
<keyword evidence="2" id="KW-0732">Signal</keyword>
<evidence type="ECO:0000256" key="2">
    <source>
        <dbReference type="SAM" id="SignalP"/>
    </source>
</evidence>
<dbReference type="Proteomes" id="UP000053110">
    <property type="component" value="Unassembled WGS sequence"/>
</dbReference>
<comment type="similarity">
    <text evidence="1">Belongs to the cycloisomerase 2 family.</text>
</comment>
<evidence type="ECO:0000256" key="1">
    <source>
        <dbReference type="ARBA" id="ARBA00005564"/>
    </source>
</evidence>
<dbReference type="AlphaFoldDB" id="A0A061HHS0"/>
<proteinExistence type="inferred from homology"/>
<dbReference type="GO" id="GO:0017057">
    <property type="term" value="F:6-phosphogluconolactonase activity"/>
    <property type="evidence" value="ECO:0007669"/>
    <property type="project" value="TreeGrafter"/>
</dbReference>
<protein>
    <submittedName>
        <fullName evidence="4">Bgt-3621</fullName>
    </submittedName>
</protein>
<dbReference type="EMBL" id="KE375048">
    <property type="protein sequence ID" value="EPQ64893.1"/>
    <property type="molecule type" value="Genomic_DNA"/>
</dbReference>
<dbReference type="Gene3D" id="2.130.10.10">
    <property type="entry name" value="YVTN repeat-like/Quinoprotein amine dehydrogenase"/>
    <property type="match status" value="1"/>
</dbReference>
<dbReference type="PANTHER" id="PTHR30344:SF1">
    <property type="entry name" value="6-PHOSPHOGLUCONOLACTONASE"/>
    <property type="match status" value="1"/>
</dbReference>
<accession>A0A061HHS0</accession>
<dbReference type="InterPro" id="IPR015943">
    <property type="entry name" value="WD40/YVTN_repeat-like_dom_sf"/>
</dbReference>
<evidence type="ECO:0000313" key="4">
    <source>
        <dbReference type="EMBL" id="SUZ10201.1"/>
    </source>
</evidence>
<gene>
    <name evidence="3" type="ORF">BGT96224_3621</name>
    <name evidence="4" type="ORF">BGT96224V2_LOCUS3377</name>
</gene>
<evidence type="ECO:0000313" key="3">
    <source>
        <dbReference type="EMBL" id="EPQ64893.1"/>
    </source>
</evidence>
<dbReference type="Pfam" id="PF10282">
    <property type="entry name" value="Lactonase"/>
    <property type="match status" value="1"/>
</dbReference>
<dbReference type="OrthoDB" id="9972196at2759"/>
<evidence type="ECO:0000313" key="5">
    <source>
        <dbReference type="Proteomes" id="UP000053110"/>
    </source>
</evidence>
<dbReference type="SUPFAM" id="SSF50974">
    <property type="entry name" value="Nitrous oxide reductase, N-terminal domain"/>
    <property type="match status" value="1"/>
</dbReference>
<reference evidence="4" key="3">
    <citation type="submission" date="2018-07" db="EMBL/GenBank/DDBJ databases">
        <authorList>
            <person name="Quirk P.G."/>
            <person name="Krulwich T.A."/>
        </authorList>
    </citation>
    <scope>NUCLEOTIDE SEQUENCE</scope>
    <source>
        <strain evidence="4">96224</strain>
    </source>
</reference>
<sequence length="391" mass="41259">MMKWFLLPSFTMITTVSSVNLFVASYTGSITTLSLTQSTEGQYMFSKIATTETSGLHPLWQEKRGDLIYVCNDNLAAPNGSISSYKASATGQLTLVQQPLSTQPGPVSTVIYNQGKALAAAHYSGSAVTSFSIGGDGILTPLQSFVFKTPPGPRPQQDASHPHQVILEPSGKFIVVPDLGSDLLRIFSIDDTNHLTEKAPVSVSPGSGPRHGAFLPNYGETSSTLKFFLISELSNTVSSFTVAPSGDSLSFTPISNADVLNKPAPEGLASAELQISPDGRFMMTSARNATLLSVPSTSSENATEIPSDTLQSWAIDSSTGGIAFQQLTPAGGRTPRHFSTNQNGTMVAVALQGDGRVVVFARDATNGSQGPLLASVDGMGEALSIIWDEYD</sequence>
<feature type="chain" id="PRO_5044539267" evidence="2">
    <location>
        <begin position="19"/>
        <end position="391"/>
    </location>
</feature>
<dbReference type="PANTHER" id="PTHR30344">
    <property type="entry name" value="6-PHOSPHOGLUCONOLACTONASE-RELATED"/>
    <property type="match status" value="1"/>
</dbReference>
<dbReference type="HOGENOM" id="CLU_038716_0_0_1"/>
<dbReference type="InterPro" id="IPR050282">
    <property type="entry name" value="Cycloisomerase_2"/>
</dbReference>
<dbReference type="EMBL" id="UIGY01000076">
    <property type="protein sequence ID" value="SUZ10201.1"/>
    <property type="molecule type" value="Genomic_DNA"/>
</dbReference>
<reference evidence="3" key="2">
    <citation type="submission" date="2013-01" db="EMBL/GenBank/DDBJ databases">
        <title>The wheat powdery mildew genome reveals unique evolution of an obligate biotroph.</title>
        <authorList>
            <person name="Oberhaensli S."/>
            <person name="Wicker T."/>
            <person name="Keller B."/>
        </authorList>
    </citation>
    <scope>NUCLEOTIDE SEQUENCE</scope>
    <source>
        <strain evidence="3">96224</strain>
    </source>
</reference>